<feature type="region of interest" description="Disordered" evidence="7">
    <location>
        <begin position="154"/>
        <end position="181"/>
    </location>
</feature>
<keyword evidence="10" id="KW-1185">Reference proteome</keyword>
<dbReference type="GO" id="GO:0005789">
    <property type="term" value="C:endoplasmic reticulum membrane"/>
    <property type="evidence" value="ECO:0007669"/>
    <property type="project" value="UniProtKB-SubCell"/>
</dbReference>
<evidence type="ECO:0000256" key="5">
    <source>
        <dbReference type="ARBA" id="ARBA00022989"/>
    </source>
</evidence>
<dbReference type="OrthoDB" id="276296at2759"/>
<evidence type="ECO:0000256" key="1">
    <source>
        <dbReference type="ARBA" id="ARBA00004477"/>
    </source>
</evidence>
<dbReference type="Pfam" id="PF05620">
    <property type="entry name" value="TMEM208_SND2"/>
    <property type="match status" value="1"/>
</dbReference>
<evidence type="ECO:0000313" key="10">
    <source>
        <dbReference type="Proteomes" id="UP001151582"/>
    </source>
</evidence>
<dbReference type="GO" id="GO:0006624">
    <property type="term" value="P:vacuolar protein processing"/>
    <property type="evidence" value="ECO:0007669"/>
    <property type="project" value="TreeGrafter"/>
</dbReference>
<accession>A0A9W8B5E7</accession>
<keyword evidence="4" id="KW-0256">Endoplasmic reticulum</keyword>
<keyword evidence="5 8" id="KW-1133">Transmembrane helix</keyword>
<dbReference type="AlphaFoldDB" id="A0A9W8B5E7"/>
<feature type="transmembrane region" description="Helical" evidence="8">
    <location>
        <begin position="52"/>
        <end position="73"/>
    </location>
</feature>
<evidence type="ECO:0000256" key="7">
    <source>
        <dbReference type="SAM" id="MobiDB-lite"/>
    </source>
</evidence>
<evidence type="ECO:0008006" key="11">
    <source>
        <dbReference type="Google" id="ProtNLM"/>
    </source>
</evidence>
<evidence type="ECO:0000313" key="9">
    <source>
        <dbReference type="EMBL" id="KAJ1976876.1"/>
    </source>
</evidence>
<dbReference type="EMBL" id="JANBQB010000393">
    <property type="protein sequence ID" value="KAJ1976876.1"/>
    <property type="molecule type" value="Genomic_DNA"/>
</dbReference>
<evidence type="ECO:0000256" key="6">
    <source>
        <dbReference type="ARBA" id="ARBA00023136"/>
    </source>
</evidence>
<dbReference type="Proteomes" id="UP001151582">
    <property type="component" value="Unassembled WGS sequence"/>
</dbReference>
<feature type="transmembrane region" description="Helical" evidence="8">
    <location>
        <begin position="106"/>
        <end position="127"/>
    </location>
</feature>
<dbReference type="GO" id="GO:0005773">
    <property type="term" value="C:vacuole"/>
    <property type="evidence" value="ECO:0007669"/>
    <property type="project" value="GOC"/>
</dbReference>
<dbReference type="InterPro" id="IPR008506">
    <property type="entry name" value="SND2/TMEM208"/>
</dbReference>
<reference evidence="9" key="1">
    <citation type="submission" date="2022-07" db="EMBL/GenBank/DDBJ databases">
        <title>Phylogenomic reconstructions and comparative analyses of Kickxellomycotina fungi.</title>
        <authorList>
            <person name="Reynolds N.K."/>
            <person name="Stajich J.E."/>
            <person name="Barry K."/>
            <person name="Grigoriev I.V."/>
            <person name="Crous P."/>
            <person name="Smith M.E."/>
        </authorList>
    </citation>
    <scope>NUCLEOTIDE SEQUENCE</scope>
    <source>
        <strain evidence="9">RSA 567</strain>
    </source>
</reference>
<evidence type="ECO:0000256" key="8">
    <source>
        <dbReference type="SAM" id="Phobius"/>
    </source>
</evidence>
<keyword evidence="6 8" id="KW-0472">Membrane</keyword>
<proteinExistence type="inferred from homology"/>
<organism evidence="9 10">
    <name type="scientific">Dimargaris verticillata</name>
    <dbReference type="NCBI Taxonomy" id="2761393"/>
    <lineage>
        <taxon>Eukaryota</taxon>
        <taxon>Fungi</taxon>
        <taxon>Fungi incertae sedis</taxon>
        <taxon>Zoopagomycota</taxon>
        <taxon>Kickxellomycotina</taxon>
        <taxon>Dimargaritomycetes</taxon>
        <taxon>Dimargaritales</taxon>
        <taxon>Dimargaritaceae</taxon>
        <taxon>Dimargaris</taxon>
    </lineage>
</organism>
<keyword evidence="3 8" id="KW-0812">Transmembrane</keyword>
<comment type="similarity">
    <text evidence="2">Belongs to the TMEM208 family.</text>
</comment>
<feature type="compositionally biased region" description="Basic residues" evidence="7">
    <location>
        <begin position="166"/>
        <end position="181"/>
    </location>
</feature>
<name>A0A9W8B5E7_9FUNG</name>
<evidence type="ECO:0000256" key="3">
    <source>
        <dbReference type="ARBA" id="ARBA00022692"/>
    </source>
</evidence>
<gene>
    <name evidence="9" type="ORF">H4R34_003810</name>
</gene>
<comment type="caution">
    <text evidence="9">The sequence shown here is derived from an EMBL/GenBank/DDBJ whole genome shotgun (WGS) entry which is preliminary data.</text>
</comment>
<dbReference type="PANTHER" id="PTHR13505">
    <property type="entry name" value="TRANSMEMBRANE PROTEIN 208"/>
    <property type="match status" value="1"/>
</dbReference>
<feature type="compositionally biased region" description="Low complexity" evidence="7">
    <location>
        <begin position="154"/>
        <end position="165"/>
    </location>
</feature>
<feature type="transmembrane region" description="Helical" evidence="8">
    <location>
        <begin position="27"/>
        <end position="46"/>
    </location>
</feature>
<comment type="subcellular location">
    <subcellularLocation>
        <location evidence="1">Endoplasmic reticulum membrane</location>
        <topology evidence="1">Multi-pass membrane protein</topology>
    </subcellularLocation>
</comment>
<protein>
    <recommendedName>
        <fullName evidence="11">DUF788-domain-containing protein</fullName>
    </recommendedName>
</protein>
<evidence type="ECO:0000256" key="2">
    <source>
        <dbReference type="ARBA" id="ARBA00009950"/>
    </source>
</evidence>
<evidence type="ECO:0000256" key="4">
    <source>
        <dbReference type="ARBA" id="ARBA00022824"/>
    </source>
</evidence>
<sequence length="181" mass="20429">MGALCWDLQAKNADKKLAAQNSKTLQWLTRAFFGVNSVYVFVQFVLGYGSVAWSTTIAYTVTFAISLVIYWQLMSMGQTRHNSQGELVSGGEDLSMEGLTSYMFDILYITWLVHLGSLVSSYFWYLYWLIPGFFVYKVGGYAVPLLRGLFGSSSNAQPAPAQSNSAKKREKRQNKPKYSRH</sequence>
<dbReference type="PANTHER" id="PTHR13505:SF7">
    <property type="entry name" value="TRANSMEMBRANE PROTEIN 208"/>
    <property type="match status" value="1"/>
</dbReference>